<evidence type="ECO:0000256" key="3">
    <source>
        <dbReference type="ARBA" id="ARBA00022729"/>
    </source>
</evidence>
<evidence type="ECO:0000256" key="1">
    <source>
        <dbReference type="ARBA" id="ARBA00011079"/>
    </source>
</evidence>
<comment type="similarity">
    <text evidence="1">Belongs to the peptidase S28 family.</text>
</comment>
<dbReference type="SUPFAM" id="SSF53474">
    <property type="entry name" value="alpha/beta-Hydrolases"/>
    <property type="match status" value="1"/>
</dbReference>
<evidence type="ECO:0000313" key="6">
    <source>
        <dbReference type="EMBL" id="GBP12364.1"/>
    </source>
</evidence>
<keyword evidence="5" id="KW-0325">Glycoprotein</keyword>
<dbReference type="PANTHER" id="PTHR11010">
    <property type="entry name" value="PROTEASE S28 PRO-X CARBOXYPEPTIDASE-RELATED"/>
    <property type="match status" value="1"/>
</dbReference>
<keyword evidence="3" id="KW-0732">Signal</keyword>
<name>A0A4C1TDZ6_EUMVA</name>
<dbReference type="Gene3D" id="3.40.50.1820">
    <property type="entry name" value="alpha/beta hydrolase"/>
    <property type="match status" value="1"/>
</dbReference>
<dbReference type="GO" id="GO:0004180">
    <property type="term" value="F:carboxypeptidase activity"/>
    <property type="evidence" value="ECO:0007669"/>
    <property type="project" value="UniProtKB-KW"/>
</dbReference>
<dbReference type="EMBL" id="BGZK01000051">
    <property type="protein sequence ID" value="GBP12364.1"/>
    <property type="molecule type" value="Genomic_DNA"/>
</dbReference>
<evidence type="ECO:0000313" key="7">
    <source>
        <dbReference type="Proteomes" id="UP000299102"/>
    </source>
</evidence>
<sequence length="149" mass="17462">MNEWKNQHLASNIKREELILLSVYGTPPYRYETKWFEVPLDHFSFSNTATFKIKYLVNEEFWDHGDGPIFFYTGNEGQIEVFLNHTGFMWDIAAEFRAKLVFAEHRYYGSSMPFGNVSLDNQHIGYLTSSQALADYADLVNYLQEPKQI</sequence>
<dbReference type="Pfam" id="PF05577">
    <property type="entry name" value="Peptidase_S28"/>
    <property type="match status" value="1"/>
</dbReference>
<dbReference type="GO" id="GO:0070008">
    <property type="term" value="F:serine-type exopeptidase activity"/>
    <property type="evidence" value="ECO:0007669"/>
    <property type="project" value="InterPro"/>
</dbReference>
<evidence type="ECO:0000256" key="4">
    <source>
        <dbReference type="ARBA" id="ARBA00022801"/>
    </source>
</evidence>
<dbReference type="Proteomes" id="UP000299102">
    <property type="component" value="Unassembled WGS sequence"/>
</dbReference>
<keyword evidence="4" id="KW-0378">Hydrolase</keyword>
<dbReference type="AlphaFoldDB" id="A0A4C1TDZ6"/>
<accession>A0A4C1TDZ6</accession>
<protein>
    <submittedName>
        <fullName evidence="6">Lysosomal Pro-X carboxypeptidase</fullName>
    </submittedName>
</protein>
<evidence type="ECO:0000256" key="2">
    <source>
        <dbReference type="ARBA" id="ARBA00022670"/>
    </source>
</evidence>
<evidence type="ECO:0000256" key="5">
    <source>
        <dbReference type="ARBA" id="ARBA00023180"/>
    </source>
</evidence>
<dbReference type="OrthoDB" id="2130629at2759"/>
<dbReference type="PANTHER" id="PTHR11010:SF38">
    <property type="entry name" value="LYSOSOMAL PRO-X CARBOXYPEPTIDASE"/>
    <property type="match status" value="1"/>
</dbReference>
<organism evidence="6 7">
    <name type="scientific">Eumeta variegata</name>
    <name type="common">Bagworm moth</name>
    <name type="synonym">Eumeta japonica</name>
    <dbReference type="NCBI Taxonomy" id="151549"/>
    <lineage>
        <taxon>Eukaryota</taxon>
        <taxon>Metazoa</taxon>
        <taxon>Ecdysozoa</taxon>
        <taxon>Arthropoda</taxon>
        <taxon>Hexapoda</taxon>
        <taxon>Insecta</taxon>
        <taxon>Pterygota</taxon>
        <taxon>Neoptera</taxon>
        <taxon>Endopterygota</taxon>
        <taxon>Lepidoptera</taxon>
        <taxon>Glossata</taxon>
        <taxon>Ditrysia</taxon>
        <taxon>Tineoidea</taxon>
        <taxon>Psychidae</taxon>
        <taxon>Oiketicinae</taxon>
        <taxon>Eumeta</taxon>
    </lineage>
</organism>
<dbReference type="GO" id="GO:0008239">
    <property type="term" value="F:dipeptidyl-peptidase activity"/>
    <property type="evidence" value="ECO:0007669"/>
    <property type="project" value="TreeGrafter"/>
</dbReference>
<keyword evidence="2" id="KW-0645">Protease</keyword>
<keyword evidence="7" id="KW-1185">Reference proteome</keyword>
<proteinExistence type="inferred from homology"/>
<dbReference type="InterPro" id="IPR008758">
    <property type="entry name" value="Peptidase_S28"/>
</dbReference>
<dbReference type="STRING" id="151549.A0A4C1TDZ6"/>
<dbReference type="InterPro" id="IPR029058">
    <property type="entry name" value="AB_hydrolase_fold"/>
</dbReference>
<gene>
    <name evidence="6" type="primary">Prcp</name>
    <name evidence="6" type="ORF">EVAR_75795_1</name>
</gene>
<reference evidence="6 7" key="1">
    <citation type="journal article" date="2019" name="Commun. Biol.">
        <title>The bagworm genome reveals a unique fibroin gene that provides high tensile strength.</title>
        <authorList>
            <person name="Kono N."/>
            <person name="Nakamura H."/>
            <person name="Ohtoshi R."/>
            <person name="Tomita M."/>
            <person name="Numata K."/>
            <person name="Arakawa K."/>
        </authorList>
    </citation>
    <scope>NUCLEOTIDE SEQUENCE [LARGE SCALE GENOMIC DNA]</scope>
</reference>
<keyword evidence="6" id="KW-0121">Carboxypeptidase</keyword>
<comment type="caution">
    <text evidence="6">The sequence shown here is derived from an EMBL/GenBank/DDBJ whole genome shotgun (WGS) entry which is preliminary data.</text>
</comment>
<dbReference type="GO" id="GO:0006508">
    <property type="term" value="P:proteolysis"/>
    <property type="evidence" value="ECO:0007669"/>
    <property type="project" value="UniProtKB-KW"/>
</dbReference>